<evidence type="ECO:0000313" key="14">
    <source>
        <dbReference type="Proteomes" id="UP000235672"/>
    </source>
</evidence>
<evidence type="ECO:0000256" key="9">
    <source>
        <dbReference type="ARBA" id="ARBA00030237"/>
    </source>
</evidence>
<dbReference type="OrthoDB" id="10252171at2759"/>
<comment type="catalytic activity">
    <reaction evidence="10">
        <text>L-threonyl-[protein] + ATP = O-phospho-L-threonyl-[protein] + ADP + H(+)</text>
        <dbReference type="Rhea" id="RHEA:46608"/>
        <dbReference type="Rhea" id="RHEA-COMP:11060"/>
        <dbReference type="Rhea" id="RHEA-COMP:11605"/>
        <dbReference type="ChEBI" id="CHEBI:15378"/>
        <dbReference type="ChEBI" id="CHEBI:30013"/>
        <dbReference type="ChEBI" id="CHEBI:30616"/>
        <dbReference type="ChEBI" id="CHEBI:61977"/>
        <dbReference type="ChEBI" id="CHEBI:456216"/>
        <dbReference type="EC" id="2.7.11.1"/>
    </reaction>
</comment>
<feature type="domain" description="Protein kinase" evidence="12">
    <location>
        <begin position="48"/>
        <end position="323"/>
    </location>
</feature>
<protein>
    <recommendedName>
        <fullName evidence="2">non-specific serine/threonine protein kinase</fullName>
        <ecNumber evidence="2">2.7.11.1</ecNumber>
    </recommendedName>
    <alternativeName>
        <fullName evidence="9">Autophagy-related protein 1</fullName>
    </alternativeName>
</protein>
<dbReference type="GO" id="GO:0034045">
    <property type="term" value="C:phagophore assembly site membrane"/>
    <property type="evidence" value="ECO:0007669"/>
    <property type="project" value="UniProtKB-SubCell"/>
</dbReference>
<dbReference type="Pfam" id="PF00069">
    <property type="entry name" value="Pkinase"/>
    <property type="match status" value="1"/>
</dbReference>
<keyword evidence="8" id="KW-0072">Autophagy</keyword>
<dbReference type="GO" id="GO:0005524">
    <property type="term" value="F:ATP binding"/>
    <property type="evidence" value="ECO:0007669"/>
    <property type="project" value="UniProtKB-KW"/>
</dbReference>
<dbReference type="SMART" id="SM00220">
    <property type="entry name" value="S_TKc"/>
    <property type="match status" value="1"/>
</dbReference>
<evidence type="ECO:0000256" key="2">
    <source>
        <dbReference type="ARBA" id="ARBA00012513"/>
    </source>
</evidence>
<evidence type="ECO:0000256" key="3">
    <source>
        <dbReference type="ARBA" id="ARBA00022527"/>
    </source>
</evidence>
<keyword evidence="3" id="KW-0723">Serine/threonine-protein kinase</keyword>
<dbReference type="PANTHER" id="PTHR24348:SF22">
    <property type="entry name" value="NON-SPECIFIC SERINE_THREONINE PROTEIN KINASE"/>
    <property type="match status" value="1"/>
</dbReference>
<dbReference type="STRING" id="1745343.A0A2J6Q4L4"/>
<comment type="catalytic activity">
    <reaction evidence="11">
        <text>L-seryl-[protein] + ATP = O-phospho-L-seryl-[protein] + ADP + H(+)</text>
        <dbReference type="Rhea" id="RHEA:17989"/>
        <dbReference type="Rhea" id="RHEA-COMP:9863"/>
        <dbReference type="Rhea" id="RHEA-COMP:11604"/>
        <dbReference type="ChEBI" id="CHEBI:15378"/>
        <dbReference type="ChEBI" id="CHEBI:29999"/>
        <dbReference type="ChEBI" id="CHEBI:30616"/>
        <dbReference type="ChEBI" id="CHEBI:83421"/>
        <dbReference type="ChEBI" id="CHEBI:456216"/>
        <dbReference type="EC" id="2.7.11.1"/>
    </reaction>
</comment>
<evidence type="ECO:0000259" key="12">
    <source>
        <dbReference type="PROSITE" id="PS50011"/>
    </source>
</evidence>
<keyword evidence="5" id="KW-0547">Nucleotide-binding</keyword>
<gene>
    <name evidence="13" type="ORF">NA56DRAFT_749131</name>
</gene>
<dbReference type="GO" id="GO:0010506">
    <property type="term" value="P:regulation of autophagy"/>
    <property type="evidence" value="ECO:0007669"/>
    <property type="project" value="InterPro"/>
</dbReference>
<evidence type="ECO:0000256" key="11">
    <source>
        <dbReference type="ARBA" id="ARBA00048679"/>
    </source>
</evidence>
<keyword evidence="6 13" id="KW-0418">Kinase</keyword>
<reference evidence="13 14" key="1">
    <citation type="submission" date="2016-05" db="EMBL/GenBank/DDBJ databases">
        <title>A degradative enzymes factory behind the ericoid mycorrhizal symbiosis.</title>
        <authorList>
            <consortium name="DOE Joint Genome Institute"/>
            <person name="Martino E."/>
            <person name="Morin E."/>
            <person name="Grelet G."/>
            <person name="Kuo A."/>
            <person name="Kohler A."/>
            <person name="Daghino S."/>
            <person name="Barry K."/>
            <person name="Choi C."/>
            <person name="Cichocki N."/>
            <person name="Clum A."/>
            <person name="Copeland A."/>
            <person name="Hainaut M."/>
            <person name="Haridas S."/>
            <person name="Labutti K."/>
            <person name="Lindquist E."/>
            <person name="Lipzen A."/>
            <person name="Khouja H.-R."/>
            <person name="Murat C."/>
            <person name="Ohm R."/>
            <person name="Olson A."/>
            <person name="Spatafora J."/>
            <person name="Veneault-Fourrey C."/>
            <person name="Henrissat B."/>
            <person name="Grigoriev I."/>
            <person name="Martin F."/>
            <person name="Perotto S."/>
        </authorList>
    </citation>
    <scope>NUCLEOTIDE SEQUENCE [LARGE SCALE GENOMIC DNA]</scope>
    <source>
        <strain evidence="13 14">UAMH 7357</strain>
    </source>
</reference>
<keyword evidence="4" id="KW-0808">Transferase</keyword>
<dbReference type="SUPFAM" id="SSF56112">
    <property type="entry name" value="Protein kinase-like (PK-like)"/>
    <property type="match status" value="1"/>
</dbReference>
<name>A0A2J6Q4L4_9HELO</name>
<proteinExistence type="predicted"/>
<accession>A0A2J6Q4L4</accession>
<dbReference type="InterPro" id="IPR011009">
    <property type="entry name" value="Kinase-like_dom_sf"/>
</dbReference>
<dbReference type="InterPro" id="IPR008271">
    <property type="entry name" value="Ser/Thr_kinase_AS"/>
</dbReference>
<evidence type="ECO:0000256" key="5">
    <source>
        <dbReference type="ARBA" id="ARBA00022741"/>
    </source>
</evidence>
<dbReference type="AlphaFoldDB" id="A0A2J6Q4L4"/>
<evidence type="ECO:0000256" key="6">
    <source>
        <dbReference type="ARBA" id="ARBA00022777"/>
    </source>
</evidence>
<dbReference type="Proteomes" id="UP000235672">
    <property type="component" value="Unassembled WGS sequence"/>
</dbReference>
<dbReference type="PROSITE" id="PS50011">
    <property type="entry name" value="PROTEIN_KINASE_DOM"/>
    <property type="match status" value="1"/>
</dbReference>
<evidence type="ECO:0000256" key="8">
    <source>
        <dbReference type="ARBA" id="ARBA00023006"/>
    </source>
</evidence>
<dbReference type="GO" id="GO:0005776">
    <property type="term" value="C:autophagosome"/>
    <property type="evidence" value="ECO:0007669"/>
    <property type="project" value="TreeGrafter"/>
</dbReference>
<keyword evidence="7" id="KW-0067">ATP-binding</keyword>
<dbReference type="EC" id="2.7.11.1" evidence="2"/>
<dbReference type="GO" id="GO:0000045">
    <property type="term" value="P:autophagosome assembly"/>
    <property type="evidence" value="ECO:0007669"/>
    <property type="project" value="TreeGrafter"/>
</dbReference>
<evidence type="ECO:0000313" key="13">
    <source>
        <dbReference type="EMBL" id="PMD21222.1"/>
    </source>
</evidence>
<dbReference type="PROSITE" id="PS00108">
    <property type="entry name" value="PROTEIN_KINASE_ST"/>
    <property type="match status" value="1"/>
</dbReference>
<dbReference type="InterPro" id="IPR000719">
    <property type="entry name" value="Prot_kinase_dom"/>
</dbReference>
<evidence type="ECO:0000256" key="10">
    <source>
        <dbReference type="ARBA" id="ARBA00047899"/>
    </source>
</evidence>
<dbReference type="GO" id="GO:0004674">
    <property type="term" value="F:protein serine/threonine kinase activity"/>
    <property type="evidence" value="ECO:0007669"/>
    <property type="project" value="UniProtKB-KW"/>
</dbReference>
<evidence type="ECO:0000256" key="7">
    <source>
        <dbReference type="ARBA" id="ARBA00022840"/>
    </source>
</evidence>
<sequence>MARNPCYPSDSLLDSKLKTEFLVGRTRHTRYIQGTSSRKRRIQVKEVWETEAVLGKGSYGVVRRERRRSISTPDLHLPSRVRAVKEISKTTIGGNSWDYIKELEAIVKFSRPQYAPYFVRTYGWYENNESVFITMEYFPLGDLEKFMRDSPPFSEEATMQIVQQLLEGVECMHENGFAHRDIKPGNILVQANSPEWIVKIADFGISKRAQDGETDFRTHAGTSVYMAPEVLGLLSDSDTSVAYSVAVDIWAIGIITVQLLLKRLPFLNVGDVARYFYGNKALNLEDVASVHLSNPCRDFLRELLRPIPNTRPTAVDARQHPWLGTGTPTQNEEESLFVENNPQDTSWGLQNAATPSSVPSLAWSNINLNDNSMPTEAPSTLQSTYPFSCGQFCMWDPLLRTIPES</sequence>
<dbReference type="GO" id="GO:0005829">
    <property type="term" value="C:cytosol"/>
    <property type="evidence" value="ECO:0007669"/>
    <property type="project" value="TreeGrafter"/>
</dbReference>
<dbReference type="Gene3D" id="1.10.510.10">
    <property type="entry name" value="Transferase(Phosphotransferase) domain 1"/>
    <property type="match status" value="1"/>
</dbReference>
<evidence type="ECO:0000256" key="4">
    <source>
        <dbReference type="ARBA" id="ARBA00022679"/>
    </source>
</evidence>
<dbReference type="EMBL" id="KZ613482">
    <property type="protein sequence ID" value="PMD21222.1"/>
    <property type="molecule type" value="Genomic_DNA"/>
</dbReference>
<organism evidence="13 14">
    <name type="scientific">Hyaloscypha hepaticicola</name>
    <dbReference type="NCBI Taxonomy" id="2082293"/>
    <lineage>
        <taxon>Eukaryota</taxon>
        <taxon>Fungi</taxon>
        <taxon>Dikarya</taxon>
        <taxon>Ascomycota</taxon>
        <taxon>Pezizomycotina</taxon>
        <taxon>Leotiomycetes</taxon>
        <taxon>Helotiales</taxon>
        <taxon>Hyaloscyphaceae</taxon>
        <taxon>Hyaloscypha</taxon>
    </lineage>
</organism>
<keyword evidence="14" id="KW-1185">Reference proteome</keyword>
<dbReference type="InterPro" id="IPR045269">
    <property type="entry name" value="Atg1-like"/>
</dbReference>
<evidence type="ECO:0000256" key="1">
    <source>
        <dbReference type="ARBA" id="ARBA00004623"/>
    </source>
</evidence>
<comment type="subcellular location">
    <subcellularLocation>
        <location evidence="1">Preautophagosomal structure membrane</location>
        <topology evidence="1">Peripheral membrane protein</topology>
    </subcellularLocation>
</comment>
<dbReference type="PANTHER" id="PTHR24348">
    <property type="entry name" value="SERINE/THREONINE-PROTEIN KINASE UNC-51-RELATED"/>
    <property type="match status" value="1"/>
</dbReference>